<feature type="transmembrane region" description="Helical" evidence="1">
    <location>
        <begin position="30"/>
        <end position="49"/>
    </location>
</feature>
<accession>A0AAI9HV16</accession>
<evidence type="ECO:0000313" key="2">
    <source>
        <dbReference type="EMBL" id="EMO9458278.1"/>
    </source>
</evidence>
<reference evidence="2" key="1">
    <citation type="submission" date="2024-02" db="EMBL/GenBank/DDBJ databases">
        <authorList>
            <consortium name="Clinical and Environmental Microbiology Branch: Whole genome sequencing antimicrobial resistance pathogens in the healthcare setting"/>
        </authorList>
    </citation>
    <scope>NUCLEOTIDE SEQUENCE</scope>
    <source>
        <strain evidence="2">2023KU-00017</strain>
    </source>
</reference>
<gene>
    <name evidence="2" type="ORF">PN925_003691</name>
</gene>
<evidence type="ECO:0000256" key="1">
    <source>
        <dbReference type="SAM" id="Phobius"/>
    </source>
</evidence>
<organism evidence="2">
    <name type="scientific">Morganella morganii</name>
    <name type="common">Proteus morganii</name>
    <dbReference type="NCBI Taxonomy" id="582"/>
    <lineage>
        <taxon>Bacteria</taxon>
        <taxon>Pseudomonadati</taxon>
        <taxon>Pseudomonadota</taxon>
        <taxon>Gammaproteobacteria</taxon>
        <taxon>Enterobacterales</taxon>
        <taxon>Morganellaceae</taxon>
        <taxon>Morganella</taxon>
    </lineage>
</organism>
<comment type="caution">
    <text evidence="2">The sequence shown here is derived from an EMBL/GenBank/DDBJ whole genome shotgun (WGS) entry which is preliminary data.</text>
</comment>
<dbReference type="AlphaFoldDB" id="A0AAI9HV16"/>
<keyword evidence="1" id="KW-0472">Membrane</keyword>
<feature type="transmembrane region" description="Helical" evidence="1">
    <location>
        <begin position="69"/>
        <end position="92"/>
    </location>
</feature>
<keyword evidence="1" id="KW-1133">Transmembrane helix</keyword>
<dbReference type="EMBL" id="ABKJEP030000080">
    <property type="protein sequence ID" value="EMO9458278.1"/>
    <property type="molecule type" value="Genomic_DNA"/>
</dbReference>
<proteinExistence type="predicted"/>
<name>A0AAI9HV16_MORMO</name>
<sequence length="210" mass="23978">MILDTTDVELYLKKQATCPRMKLTNFMESYSAACLYTIAIVFLLLYAIMQFLYRSEAHPSAQLTEFMMLAVYPASFSAILLTFTLLFFSGWLPRYNAMMSVDDIQRIYASLNREYGEMHYPPADERPAIDYLNTLIETAIPMDVTHLRRARQLMHRDTKADDLRARSISAASELLKVSQSIVISTQAQENDDKHISEVSGNIALVNKNET</sequence>
<keyword evidence="1" id="KW-0812">Transmembrane</keyword>
<protein>
    <submittedName>
        <fullName evidence="2">Uncharacterized protein</fullName>
    </submittedName>
</protein>